<evidence type="ECO:0000256" key="2">
    <source>
        <dbReference type="ARBA" id="ARBA00023002"/>
    </source>
</evidence>
<dbReference type="PROSITE" id="PS00061">
    <property type="entry name" value="ADH_SHORT"/>
    <property type="match status" value="1"/>
</dbReference>
<organism evidence="3 4">
    <name type="scientific">Romeriopsis navalis LEGE 11480</name>
    <dbReference type="NCBI Taxonomy" id="2777977"/>
    <lineage>
        <taxon>Bacteria</taxon>
        <taxon>Bacillati</taxon>
        <taxon>Cyanobacteriota</taxon>
        <taxon>Cyanophyceae</taxon>
        <taxon>Leptolyngbyales</taxon>
        <taxon>Leptolyngbyaceae</taxon>
        <taxon>Romeriopsis</taxon>
        <taxon>Romeriopsis navalis</taxon>
    </lineage>
</organism>
<dbReference type="InterPro" id="IPR002347">
    <property type="entry name" value="SDR_fam"/>
</dbReference>
<dbReference type="PRINTS" id="PR00080">
    <property type="entry name" value="SDRFAMILY"/>
</dbReference>
<evidence type="ECO:0000313" key="3">
    <source>
        <dbReference type="EMBL" id="MBE9031371.1"/>
    </source>
</evidence>
<dbReference type="NCBIfam" id="NF005559">
    <property type="entry name" value="PRK07231.1"/>
    <property type="match status" value="1"/>
</dbReference>
<proteinExistence type="inferred from homology"/>
<evidence type="ECO:0000313" key="4">
    <source>
        <dbReference type="Proteomes" id="UP000625316"/>
    </source>
</evidence>
<dbReference type="InterPro" id="IPR036291">
    <property type="entry name" value="NAD(P)-bd_dom_sf"/>
</dbReference>
<sequence>MQGIQNKNVLITGASSGIGQAIAIRLAAEGANVAVNYYSDQSGAETTRAKIQTHYQQQQLTSAKTAIYQADVADRHAVNQMFSWMKQEFGSVDVLINNAGIQTESPSHETDADSFQKVLATNLNGTYFCAIEAIQGFLDRHYAGVIINVSSVHEIIPRPQYLSYAVSKGGVDSLTETLALEYAKHRIRVNAIGPGATKTPINDWSDEANKLDELAQHIPMGRVGTPEEMAAAVAFLISDEASYITGQTLFIDGGLTLYPSFQQPWTS</sequence>
<reference evidence="3" key="1">
    <citation type="submission" date="2020-10" db="EMBL/GenBank/DDBJ databases">
        <authorList>
            <person name="Castelo-Branco R."/>
            <person name="Eusebio N."/>
            <person name="Adriana R."/>
            <person name="Vieira A."/>
            <person name="Brugerolle De Fraissinette N."/>
            <person name="Rezende De Castro R."/>
            <person name="Schneider M.P."/>
            <person name="Vasconcelos V."/>
            <person name="Leao P.N."/>
        </authorList>
    </citation>
    <scope>NUCLEOTIDE SEQUENCE</scope>
    <source>
        <strain evidence="3">LEGE 11480</strain>
    </source>
</reference>
<evidence type="ECO:0000256" key="1">
    <source>
        <dbReference type="ARBA" id="ARBA00006484"/>
    </source>
</evidence>
<dbReference type="Proteomes" id="UP000625316">
    <property type="component" value="Unassembled WGS sequence"/>
</dbReference>
<dbReference type="PANTHER" id="PTHR42760">
    <property type="entry name" value="SHORT-CHAIN DEHYDROGENASES/REDUCTASES FAMILY MEMBER"/>
    <property type="match status" value="1"/>
</dbReference>
<name>A0A928VMP2_9CYAN</name>
<dbReference type="Pfam" id="PF13561">
    <property type="entry name" value="adh_short_C2"/>
    <property type="match status" value="1"/>
</dbReference>
<dbReference type="PANTHER" id="PTHR42760:SF132">
    <property type="entry name" value="SHORT-CHAIN DEHYDROGENASE_REDUCTASE FAMILY PROTEIN"/>
    <property type="match status" value="1"/>
</dbReference>
<dbReference type="EC" id="1.1.1.47" evidence="3"/>
<dbReference type="SUPFAM" id="SSF51735">
    <property type="entry name" value="NAD(P)-binding Rossmann-fold domains"/>
    <property type="match status" value="1"/>
</dbReference>
<accession>A0A928VMP2</accession>
<dbReference type="AlphaFoldDB" id="A0A928VMP2"/>
<dbReference type="InterPro" id="IPR020904">
    <property type="entry name" value="Sc_DH/Rdtase_CS"/>
</dbReference>
<dbReference type="GO" id="GO:0047936">
    <property type="term" value="F:glucose 1-dehydrogenase [NAD(P)+] activity"/>
    <property type="evidence" value="ECO:0007669"/>
    <property type="project" value="UniProtKB-EC"/>
</dbReference>
<dbReference type="EMBL" id="JADEXQ010000061">
    <property type="protein sequence ID" value="MBE9031371.1"/>
    <property type="molecule type" value="Genomic_DNA"/>
</dbReference>
<keyword evidence="2 3" id="KW-0560">Oxidoreductase</keyword>
<dbReference type="PRINTS" id="PR00081">
    <property type="entry name" value="GDHRDH"/>
</dbReference>
<dbReference type="FunFam" id="3.40.50.720:FF:000084">
    <property type="entry name" value="Short-chain dehydrogenase reductase"/>
    <property type="match status" value="1"/>
</dbReference>
<dbReference type="Gene3D" id="3.40.50.720">
    <property type="entry name" value="NAD(P)-binding Rossmann-like Domain"/>
    <property type="match status" value="1"/>
</dbReference>
<keyword evidence="4" id="KW-1185">Reference proteome</keyword>
<dbReference type="RefSeq" id="WP_264326201.1">
    <property type="nucleotide sequence ID" value="NZ_JADEXQ010000061.1"/>
</dbReference>
<comment type="caution">
    <text evidence="3">The sequence shown here is derived from an EMBL/GenBank/DDBJ whole genome shotgun (WGS) entry which is preliminary data.</text>
</comment>
<gene>
    <name evidence="3" type="ORF">IQ266_16680</name>
</gene>
<comment type="similarity">
    <text evidence="1">Belongs to the short-chain dehydrogenases/reductases (SDR) family.</text>
</comment>
<protein>
    <submittedName>
        <fullName evidence="3">Glucose 1-dehydrogenase</fullName>
        <ecNumber evidence="3">1.1.1.47</ecNumber>
    </submittedName>
</protein>